<accession>A0A212AB74</accession>
<evidence type="ECO:0000256" key="1">
    <source>
        <dbReference type="SAM" id="Phobius"/>
    </source>
</evidence>
<feature type="domain" description="Choice-of-anchor A" evidence="2">
    <location>
        <begin position="135"/>
        <end position="398"/>
    </location>
</feature>
<sequence>MRMTTIHAQAERKRQDRSVCRAEKRLCRARMLRVRGLIHPTSAVCATTDTARGEKRLPSEQNQAILKSSGRPLGECRLNPSRPIAFSFGKENVPPHHCSGIRLMFHFTARTGAAFIAGAVALASPAGAATYTSEQLLRHFNLITFGDARTNQDVEGRLYVGGDLISGGMQVNIAPTPSVLPFDDAVIVGNVTGAQVNANNKADITVGGNVANTTLELNGGGTARIGGTLSANANQGVKLTQQATLDPDFADRFPLGVEAEFKATSASLASLAGVGATAIGNQLVFAATPNSDGLTVYDIDFSVFSSVGELKFDLSGANSVIVNVSGLGGTFSDNFVGGDTPFAELASKVVWNFHEATALHFDTAIWGTVLAPFAHVTNATPIEGTLVANTVDLKGEMHVRPWQGVLPNGETPAAVPVPAALPLLGAGLGALAFLRRRRARA</sequence>
<reference evidence="3 4" key="1">
    <citation type="submission" date="2016-12" db="EMBL/GenBank/DDBJ databases">
        <title>Comparison of Traditional DNA-DNA Hybridization with In Silico Genomic Analysis.</title>
        <authorList>
            <person name="Nicholson A.C."/>
            <person name="Humrighouse B.W."/>
            <person name="Graziano J."/>
            <person name="Lasker B."/>
            <person name="Whitney A.M."/>
            <person name="Mcquiston J.R."/>
        </authorList>
    </citation>
    <scope>NUCLEOTIDE SEQUENCE [LARGE SCALE GENOMIC DNA]</scope>
    <source>
        <strain evidence="3 4">H2240</strain>
    </source>
</reference>
<name>A0A212AB74_9RHOB</name>
<dbReference type="NCBIfam" id="TIGR04215">
    <property type="entry name" value="choice_anch_A"/>
    <property type="match status" value="1"/>
</dbReference>
<gene>
    <name evidence="3" type="ORF">CDV49_10730</name>
</gene>
<dbReference type="InterPro" id="IPR022472">
    <property type="entry name" value="VPLPA-CTERM"/>
</dbReference>
<evidence type="ECO:0000313" key="4">
    <source>
        <dbReference type="Proteomes" id="UP000196878"/>
    </source>
</evidence>
<dbReference type="AlphaFoldDB" id="A0A212AB74"/>
<dbReference type="NCBIfam" id="TIGR03370">
    <property type="entry name" value="VPLPA-CTERM"/>
    <property type="match status" value="1"/>
</dbReference>
<evidence type="ECO:0000259" key="2">
    <source>
        <dbReference type="Pfam" id="PF20597"/>
    </source>
</evidence>
<proteinExistence type="predicted"/>
<dbReference type="InterPro" id="IPR026588">
    <property type="entry name" value="Choice_anch_A"/>
</dbReference>
<dbReference type="Proteomes" id="UP000196878">
    <property type="component" value="Unassembled WGS sequence"/>
</dbReference>
<organism evidence="3 4">
    <name type="scientific">Haematobacter genomosp. 1</name>
    <dbReference type="NCBI Taxonomy" id="366618"/>
    <lineage>
        <taxon>Bacteria</taxon>
        <taxon>Pseudomonadati</taxon>
        <taxon>Pseudomonadota</taxon>
        <taxon>Alphaproteobacteria</taxon>
        <taxon>Rhodobacterales</taxon>
        <taxon>Paracoccaceae</taxon>
        <taxon>Haematobacter</taxon>
    </lineage>
</organism>
<dbReference type="OrthoDB" id="8775303at2"/>
<feature type="transmembrane region" description="Helical" evidence="1">
    <location>
        <begin position="413"/>
        <end position="434"/>
    </location>
</feature>
<dbReference type="EMBL" id="NIPW01000016">
    <property type="protein sequence ID" value="OWJ77758.1"/>
    <property type="molecule type" value="Genomic_DNA"/>
</dbReference>
<evidence type="ECO:0000313" key="3">
    <source>
        <dbReference type="EMBL" id="OWJ77758.1"/>
    </source>
</evidence>
<dbReference type="InterPro" id="IPR013424">
    <property type="entry name" value="Ice-binding_C"/>
</dbReference>
<keyword evidence="4" id="KW-1185">Reference proteome</keyword>
<protein>
    <recommendedName>
        <fullName evidence="2">Choice-of-anchor A domain-containing protein</fullName>
    </recommendedName>
</protein>
<dbReference type="Pfam" id="PF20597">
    <property type="entry name" value="pAdhesive_15"/>
    <property type="match status" value="1"/>
</dbReference>
<keyword evidence="1" id="KW-0472">Membrane</keyword>
<comment type="caution">
    <text evidence="3">The sequence shown here is derived from an EMBL/GenBank/DDBJ whole genome shotgun (WGS) entry which is preliminary data.</text>
</comment>
<keyword evidence="1" id="KW-1133">Transmembrane helix</keyword>
<dbReference type="NCBIfam" id="TIGR02595">
    <property type="entry name" value="PEP_CTERM"/>
    <property type="match status" value="1"/>
</dbReference>
<keyword evidence="1" id="KW-0812">Transmembrane</keyword>